<evidence type="ECO:0000256" key="1">
    <source>
        <dbReference type="SAM" id="MobiDB-lite"/>
    </source>
</evidence>
<keyword evidence="3" id="KW-1185">Reference proteome</keyword>
<dbReference type="EMBL" id="JASCZI010120882">
    <property type="protein sequence ID" value="MED6156833.1"/>
    <property type="molecule type" value="Genomic_DNA"/>
</dbReference>
<protein>
    <submittedName>
        <fullName evidence="2">Uncharacterized protein</fullName>
    </submittedName>
</protein>
<accession>A0ABU6U9D5</accession>
<evidence type="ECO:0000313" key="3">
    <source>
        <dbReference type="Proteomes" id="UP001341840"/>
    </source>
</evidence>
<comment type="caution">
    <text evidence="2">The sequence shown here is derived from an EMBL/GenBank/DDBJ whole genome shotgun (WGS) entry which is preliminary data.</text>
</comment>
<dbReference type="Proteomes" id="UP001341840">
    <property type="component" value="Unassembled WGS sequence"/>
</dbReference>
<name>A0ABU6U9D5_9FABA</name>
<evidence type="ECO:0000313" key="2">
    <source>
        <dbReference type="EMBL" id="MED6156833.1"/>
    </source>
</evidence>
<feature type="region of interest" description="Disordered" evidence="1">
    <location>
        <begin position="1"/>
        <end position="29"/>
    </location>
</feature>
<proteinExistence type="predicted"/>
<organism evidence="2 3">
    <name type="scientific">Stylosanthes scabra</name>
    <dbReference type="NCBI Taxonomy" id="79078"/>
    <lineage>
        <taxon>Eukaryota</taxon>
        <taxon>Viridiplantae</taxon>
        <taxon>Streptophyta</taxon>
        <taxon>Embryophyta</taxon>
        <taxon>Tracheophyta</taxon>
        <taxon>Spermatophyta</taxon>
        <taxon>Magnoliopsida</taxon>
        <taxon>eudicotyledons</taxon>
        <taxon>Gunneridae</taxon>
        <taxon>Pentapetalae</taxon>
        <taxon>rosids</taxon>
        <taxon>fabids</taxon>
        <taxon>Fabales</taxon>
        <taxon>Fabaceae</taxon>
        <taxon>Papilionoideae</taxon>
        <taxon>50 kb inversion clade</taxon>
        <taxon>dalbergioids sensu lato</taxon>
        <taxon>Dalbergieae</taxon>
        <taxon>Pterocarpus clade</taxon>
        <taxon>Stylosanthes</taxon>
    </lineage>
</organism>
<gene>
    <name evidence="2" type="ORF">PIB30_017995</name>
</gene>
<reference evidence="2 3" key="1">
    <citation type="journal article" date="2023" name="Plants (Basel)">
        <title>Bridging the Gap: Combining Genomics and Transcriptomics Approaches to Understand Stylosanthes scabra, an Orphan Legume from the Brazilian Caatinga.</title>
        <authorList>
            <person name="Ferreira-Neto J.R.C."/>
            <person name="da Silva M.D."/>
            <person name="Binneck E."/>
            <person name="de Melo N.F."/>
            <person name="da Silva R.H."/>
            <person name="de Melo A.L.T.M."/>
            <person name="Pandolfi V."/>
            <person name="Bustamante F.O."/>
            <person name="Brasileiro-Vidal A.C."/>
            <person name="Benko-Iseppon A.M."/>
        </authorList>
    </citation>
    <scope>NUCLEOTIDE SEQUENCE [LARGE SCALE GENOMIC DNA]</scope>
    <source>
        <tissue evidence="2">Leaves</tissue>
    </source>
</reference>
<sequence>MSPIDESPMKQAGGKTCKTLRRSSQTGISRVQRRWWRSARPYSVGKEGSCHISSVQSTSGRSLQGGSGRLLLDLMVGPTSPTSSYGQLFVRGRSQPTCLHRSGVLAACGPDGFGQVNLLKWAQGEPYLWAQESDTNNHILDKCEICSTFFHA</sequence>